<dbReference type="GO" id="GO:0006883">
    <property type="term" value="P:intracellular sodium ion homeostasis"/>
    <property type="evidence" value="ECO:0007669"/>
    <property type="project" value="TreeGrafter"/>
</dbReference>
<keyword evidence="5" id="KW-0406">Ion transport</keyword>
<gene>
    <name evidence="17" type="ORF">FC82_GL002363</name>
</gene>
<dbReference type="Pfam" id="PF13246">
    <property type="entry name" value="Cation_ATPase"/>
    <property type="match status" value="1"/>
</dbReference>
<dbReference type="FunFam" id="3.40.50.1000:FF:000028">
    <property type="entry name" value="Calcium-transporting P-type ATPase, putative"/>
    <property type="match status" value="1"/>
</dbReference>
<dbReference type="Gene3D" id="3.40.1110.10">
    <property type="entry name" value="Calcium-transporting ATPase, cytoplasmic domain N"/>
    <property type="match status" value="1"/>
</dbReference>
<dbReference type="InterPro" id="IPR018303">
    <property type="entry name" value="ATPase_P-typ_P_site"/>
</dbReference>
<keyword evidence="12 15" id="KW-1133">Transmembrane helix</keyword>
<keyword evidence="5" id="KW-0109">Calcium transport</keyword>
<keyword evidence="9" id="KW-0106">Calcium</keyword>
<comment type="catalytic activity">
    <reaction evidence="14">
        <text>Ca(2+)(in) + ATP + H2O = Ca(2+)(out) + ADP + phosphate + H(+)</text>
        <dbReference type="Rhea" id="RHEA:18105"/>
        <dbReference type="ChEBI" id="CHEBI:15377"/>
        <dbReference type="ChEBI" id="CHEBI:15378"/>
        <dbReference type="ChEBI" id="CHEBI:29108"/>
        <dbReference type="ChEBI" id="CHEBI:30616"/>
        <dbReference type="ChEBI" id="CHEBI:43474"/>
        <dbReference type="ChEBI" id="CHEBI:456216"/>
        <dbReference type="EC" id="7.2.2.10"/>
    </reaction>
</comment>
<dbReference type="PANTHER" id="PTHR43294">
    <property type="entry name" value="SODIUM/POTASSIUM-TRANSPORTING ATPASE SUBUNIT ALPHA"/>
    <property type="match status" value="1"/>
</dbReference>
<evidence type="ECO:0000256" key="6">
    <source>
        <dbReference type="ARBA" id="ARBA00022692"/>
    </source>
</evidence>
<dbReference type="PATRIC" id="fig|1423733.4.peg.2477"/>
<feature type="transmembrane region" description="Helical" evidence="15">
    <location>
        <begin position="708"/>
        <end position="728"/>
    </location>
</feature>
<evidence type="ECO:0000256" key="14">
    <source>
        <dbReference type="ARBA" id="ARBA00048694"/>
    </source>
</evidence>
<organism evidence="17 18">
    <name type="scientific">Secundilactobacillus collinoides DSM 20515 = JCM 1123</name>
    <dbReference type="NCBI Taxonomy" id="1423733"/>
    <lineage>
        <taxon>Bacteria</taxon>
        <taxon>Bacillati</taxon>
        <taxon>Bacillota</taxon>
        <taxon>Bacilli</taxon>
        <taxon>Lactobacillales</taxon>
        <taxon>Lactobacillaceae</taxon>
        <taxon>Secundilactobacillus</taxon>
    </lineage>
</organism>
<dbReference type="PRINTS" id="PR00120">
    <property type="entry name" value="HATPASE"/>
</dbReference>
<keyword evidence="6 15" id="KW-0812">Transmembrane</keyword>
<feature type="domain" description="Cation-transporting P-type ATPase N-terminal" evidence="16">
    <location>
        <begin position="5"/>
        <end position="78"/>
    </location>
</feature>
<evidence type="ECO:0000313" key="18">
    <source>
        <dbReference type="Proteomes" id="UP000051845"/>
    </source>
</evidence>
<dbReference type="STRING" id="33960.TY91_06305"/>
<evidence type="ECO:0000256" key="8">
    <source>
        <dbReference type="ARBA" id="ARBA00022741"/>
    </source>
</evidence>
<dbReference type="RefSeq" id="WP_054760038.1">
    <property type="nucleotide sequence ID" value="NZ_AYYR01000053.1"/>
</dbReference>
<dbReference type="GO" id="GO:0005388">
    <property type="term" value="F:P-type calcium transporter activity"/>
    <property type="evidence" value="ECO:0007669"/>
    <property type="project" value="UniProtKB-EC"/>
</dbReference>
<dbReference type="PRINTS" id="PR00119">
    <property type="entry name" value="CATATPASE"/>
</dbReference>
<feature type="transmembrane region" description="Helical" evidence="15">
    <location>
        <begin position="79"/>
        <end position="98"/>
    </location>
</feature>
<dbReference type="EC" id="7.2.2.10" evidence="3"/>
<dbReference type="InterPro" id="IPR050510">
    <property type="entry name" value="Cation_transp_ATPase_P-type"/>
</dbReference>
<dbReference type="PANTHER" id="PTHR43294:SF20">
    <property type="entry name" value="P-TYPE ATPASE"/>
    <property type="match status" value="1"/>
</dbReference>
<dbReference type="FunFam" id="2.70.150.10:FF:000016">
    <property type="entry name" value="Calcium-transporting P-type ATPase putative"/>
    <property type="match status" value="1"/>
</dbReference>
<evidence type="ECO:0000256" key="2">
    <source>
        <dbReference type="ARBA" id="ARBA00005675"/>
    </source>
</evidence>
<evidence type="ECO:0000256" key="1">
    <source>
        <dbReference type="ARBA" id="ARBA00004651"/>
    </source>
</evidence>
<dbReference type="AlphaFoldDB" id="A0A0R2B878"/>
<dbReference type="GO" id="GO:0036376">
    <property type="term" value="P:sodium ion export across plasma membrane"/>
    <property type="evidence" value="ECO:0007669"/>
    <property type="project" value="TreeGrafter"/>
</dbReference>
<dbReference type="PROSITE" id="PS00154">
    <property type="entry name" value="ATPASE_E1_E2"/>
    <property type="match status" value="1"/>
</dbReference>
<dbReference type="EMBL" id="AYYR01000053">
    <property type="protein sequence ID" value="KRM75489.1"/>
    <property type="molecule type" value="Genomic_DNA"/>
</dbReference>
<dbReference type="NCBIfam" id="TIGR01494">
    <property type="entry name" value="ATPase_P-type"/>
    <property type="match status" value="3"/>
</dbReference>
<evidence type="ECO:0000256" key="10">
    <source>
        <dbReference type="ARBA" id="ARBA00022840"/>
    </source>
</evidence>
<dbReference type="InterPro" id="IPR023214">
    <property type="entry name" value="HAD_sf"/>
</dbReference>
<feature type="transmembrane region" description="Helical" evidence="15">
    <location>
        <begin position="276"/>
        <end position="299"/>
    </location>
</feature>
<protein>
    <recommendedName>
        <fullName evidence="3">P-type Ca(2+) transporter</fullName>
        <ecNumber evidence="3">7.2.2.10</ecNumber>
    </recommendedName>
</protein>
<dbReference type="GO" id="GO:1902600">
    <property type="term" value="P:proton transmembrane transport"/>
    <property type="evidence" value="ECO:0007669"/>
    <property type="project" value="TreeGrafter"/>
</dbReference>
<dbReference type="InterPro" id="IPR001757">
    <property type="entry name" value="P_typ_ATPase"/>
</dbReference>
<comment type="similarity">
    <text evidence="2">Belongs to the cation transport ATPase (P-type) (TC 3.A.3) family. Type IIA subfamily.</text>
</comment>
<evidence type="ECO:0000256" key="15">
    <source>
        <dbReference type="SAM" id="Phobius"/>
    </source>
</evidence>
<evidence type="ECO:0000256" key="12">
    <source>
        <dbReference type="ARBA" id="ARBA00022989"/>
    </source>
</evidence>
<evidence type="ECO:0000259" key="16">
    <source>
        <dbReference type="SMART" id="SM00831"/>
    </source>
</evidence>
<dbReference type="SUPFAM" id="SSF81653">
    <property type="entry name" value="Calcium ATPase, transduction domain A"/>
    <property type="match status" value="1"/>
</dbReference>
<evidence type="ECO:0000313" key="17">
    <source>
        <dbReference type="EMBL" id="KRM75489.1"/>
    </source>
</evidence>
<sequence length="885" mass="95810">MADKPWYQRTNDDIFKTLDTDEQGLSAEQVTDRRTQYGENRLSAKKQSSLLAKFAAQFKDFMIIVLIVAAVIAGATGELVDAIIILAVVILNAVFGVFQESKAEEAINSLKEMAAPMAHVERNGETKTVKSDELVPGDIVFLEAGDIVPADIRLLTANAMKVEESALTGESVPVQKQANVLEAADLPLGDRSNMAYMNANVTTGRGTGVVVGIGMQTEVGRIAGMLDQAEETKTPLQENLTQLGKWLTVLILAIAVLVFVIGMLRGQETMIDMLLTAISLAVAAIPEGLPAIVTVTLALGTQRMAKRHALIRKLPAVETLGSTDIIASDKTGTLTQNKMTVEQIYENGQLTPARNAAVTMSDPLALAMVLNNDGKPDGDTLIGDPTETALIQYYLDRKAPALATIKAHPRVAEIPFDSERKLMSTFNQNHDQQITQYVKGAPDQLLKRVTRIADRGQVRTITDEDRQHILTTNHELATQALRVLAFAYQPVDEVPSDLTSETAEQNLIFIGLIGMIDPERPEVAQAVAEAQSAGIRPIMITGDHKDTAKAIAIRLGILTDTPKADNAVITGAELDQLSDETFTKQVGQYAVYARVAPEHKVRIVHAWQKQGKVVAMTGDGVNDAPALKTADIGVGMGITGTEVSKGASDMVLADDNFSTIVVAVEEGRKVFSNIQKSLQYLLSANIGEVLTLFVMTLLGWQILAPVQILWINLVTDTFPAIALGLEPAEPDIMKRKPRGRASNFFSGGVFANVGYQGLLEGVMTLFVYWLAVTFPVHTSPEMMHADALTMAFATLGLIQLFHAFNSKTIHQSIFKVGLFRNKAFNWAILAAFILLAVTIIVPGLNGIFHLTQLNGLQWGVVLGAGVAMILIVEVVKWVQRMTGKA</sequence>
<reference evidence="17 18" key="1">
    <citation type="journal article" date="2015" name="Genome Announc.">
        <title>Expanding the biotechnology potential of lactobacilli through comparative genomics of 213 strains and associated genera.</title>
        <authorList>
            <person name="Sun Z."/>
            <person name="Harris H.M."/>
            <person name="McCann A."/>
            <person name="Guo C."/>
            <person name="Argimon S."/>
            <person name="Zhang W."/>
            <person name="Yang X."/>
            <person name="Jeffery I.B."/>
            <person name="Cooney J.C."/>
            <person name="Kagawa T.F."/>
            <person name="Liu W."/>
            <person name="Song Y."/>
            <person name="Salvetti E."/>
            <person name="Wrobel A."/>
            <person name="Rasinkangas P."/>
            <person name="Parkhill J."/>
            <person name="Rea M.C."/>
            <person name="O'Sullivan O."/>
            <person name="Ritari J."/>
            <person name="Douillard F.P."/>
            <person name="Paul Ross R."/>
            <person name="Yang R."/>
            <person name="Briner A.E."/>
            <person name="Felis G.E."/>
            <person name="de Vos W.M."/>
            <person name="Barrangou R."/>
            <person name="Klaenhammer T.R."/>
            <person name="Caufield P.W."/>
            <person name="Cui Y."/>
            <person name="Zhang H."/>
            <person name="O'Toole P.W."/>
        </authorList>
    </citation>
    <scope>NUCLEOTIDE SEQUENCE [LARGE SCALE GENOMIC DNA]</scope>
    <source>
        <strain evidence="17 18">DSM 20515</strain>
    </source>
</reference>
<dbReference type="InterPro" id="IPR004014">
    <property type="entry name" value="ATPase_P-typ_cation-transptr_N"/>
</dbReference>
<feature type="transmembrane region" description="Helical" evidence="15">
    <location>
        <begin position="50"/>
        <end position="73"/>
    </location>
</feature>
<dbReference type="InterPro" id="IPR036412">
    <property type="entry name" value="HAD-like_sf"/>
</dbReference>
<dbReference type="InterPro" id="IPR006408">
    <property type="entry name" value="P-type_ATPase_IIB"/>
</dbReference>
<dbReference type="InterPro" id="IPR023298">
    <property type="entry name" value="ATPase_P-typ_TM_dom_sf"/>
</dbReference>
<dbReference type="GO" id="GO:1990573">
    <property type="term" value="P:potassium ion import across plasma membrane"/>
    <property type="evidence" value="ECO:0007669"/>
    <property type="project" value="TreeGrafter"/>
</dbReference>
<dbReference type="InterPro" id="IPR059000">
    <property type="entry name" value="ATPase_P-type_domA"/>
</dbReference>
<dbReference type="Gene3D" id="3.40.50.1000">
    <property type="entry name" value="HAD superfamily/HAD-like"/>
    <property type="match status" value="1"/>
</dbReference>
<dbReference type="InterPro" id="IPR006068">
    <property type="entry name" value="ATPase_P-typ_cation-transptr_C"/>
</dbReference>
<dbReference type="SUPFAM" id="SSF81660">
    <property type="entry name" value="Metal cation-transporting ATPase, ATP-binding domain N"/>
    <property type="match status" value="1"/>
</dbReference>
<evidence type="ECO:0000256" key="13">
    <source>
        <dbReference type="ARBA" id="ARBA00023136"/>
    </source>
</evidence>
<dbReference type="GO" id="GO:0046872">
    <property type="term" value="F:metal ion binding"/>
    <property type="evidence" value="ECO:0007669"/>
    <property type="project" value="UniProtKB-KW"/>
</dbReference>
<dbReference type="Proteomes" id="UP000051845">
    <property type="component" value="Unassembled WGS sequence"/>
</dbReference>
<keyword evidence="4" id="KW-1003">Cell membrane</keyword>
<feature type="transmembrane region" description="Helical" evidence="15">
    <location>
        <begin position="856"/>
        <end position="875"/>
    </location>
</feature>
<dbReference type="CDD" id="cd02089">
    <property type="entry name" value="P-type_ATPase_Ca_prok"/>
    <property type="match status" value="1"/>
</dbReference>
<dbReference type="InterPro" id="IPR023299">
    <property type="entry name" value="ATPase_P-typ_cyto_dom_N"/>
</dbReference>
<comment type="subcellular location">
    <subcellularLocation>
        <location evidence="1">Cell membrane</location>
        <topology evidence="1">Multi-pass membrane protein</topology>
    </subcellularLocation>
</comment>
<evidence type="ECO:0000256" key="3">
    <source>
        <dbReference type="ARBA" id="ARBA00012790"/>
    </source>
</evidence>
<accession>A0A0R2B878</accession>
<dbReference type="InterPro" id="IPR008250">
    <property type="entry name" value="ATPase_P-typ_transduc_dom_A_sf"/>
</dbReference>
<feature type="transmembrane region" description="Helical" evidence="15">
    <location>
        <begin position="783"/>
        <end position="804"/>
    </location>
</feature>
<dbReference type="Pfam" id="PF00689">
    <property type="entry name" value="Cation_ATPase_C"/>
    <property type="match status" value="1"/>
</dbReference>
<keyword evidence="7" id="KW-0479">Metal-binding</keyword>
<name>A0A0R2B878_SECCO</name>
<dbReference type="Pfam" id="PF00690">
    <property type="entry name" value="Cation_ATPase_N"/>
    <property type="match status" value="1"/>
</dbReference>
<evidence type="ECO:0000256" key="7">
    <source>
        <dbReference type="ARBA" id="ARBA00022723"/>
    </source>
</evidence>
<dbReference type="SMART" id="SM00831">
    <property type="entry name" value="Cation_ATPase_N"/>
    <property type="match status" value="1"/>
</dbReference>
<dbReference type="GO" id="GO:0005886">
    <property type="term" value="C:plasma membrane"/>
    <property type="evidence" value="ECO:0007669"/>
    <property type="project" value="UniProtKB-SubCell"/>
</dbReference>
<dbReference type="GO" id="GO:0030007">
    <property type="term" value="P:intracellular potassium ion homeostasis"/>
    <property type="evidence" value="ECO:0007669"/>
    <property type="project" value="TreeGrafter"/>
</dbReference>
<dbReference type="GO" id="GO:0005391">
    <property type="term" value="F:P-type sodium:potassium-exchanging transporter activity"/>
    <property type="evidence" value="ECO:0007669"/>
    <property type="project" value="TreeGrafter"/>
</dbReference>
<keyword evidence="13 15" id="KW-0472">Membrane</keyword>
<evidence type="ECO:0000256" key="4">
    <source>
        <dbReference type="ARBA" id="ARBA00022475"/>
    </source>
</evidence>
<evidence type="ECO:0000256" key="9">
    <source>
        <dbReference type="ARBA" id="ARBA00022837"/>
    </source>
</evidence>
<proteinExistence type="inferred from homology"/>
<keyword evidence="11" id="KW-1278">Translocase</keyword>
<dbReference type="GO" id="GO:0005524">
    <property type="term" value="F:ATP binding"/>
    <property type="evidence" value="ECO:0007669"/>
    <property type="project" value="UniProtKB-KW"/>
</dbReference>
<keyword evidence="8" id="KW-0547">Nucleotide-binding</keyword>
<dbReference type="GO" id="GO:0016887">
    <property type="term" value="F:ATP hydrolysis activity"/>
    <property type="evidence" value="ECO:0007669"/>
    <property type="project" value="InterPro"/>
</dbReference>
<dbReference type="Gene3D" id="1.20.1110.10">
    <property type="entry name" value="Calcium-transporting ATPase, transmembrane domain"/>
    <property type="match status" value="1"/>
</dbReference>
<feature type="transmembrane region" description="Helical" evidence="15">
    <location>
        <begin position="678"/>
        <end position="702"/>
    </location>
</feature>
<feature type="transmembrane region" description="Helical" evidence="15">
    <location>
        <begin position="824"/>
        <end position="844"/>
    </location>
</feature>
<dbReference type="InterPro" id="IPR044492">
    <property type="entry name" value="P_typ_ATPase_HD_dom"/>
</dbReference>
<dbReference type="Gene3D" id="2.70.150.10">
    <property type="entry name" value="Calcium-transporting ATPase, cytoplasmic transduction domain A"/>
    <property type="match status" value="1"/>
</dbReference>
<evidence type="ECO:0000256" key="11">
    <source>
        <dbReference type="ARBA" id="ARBA00022967"/>
    </source>
</evidence>
<dbReference type="SUPFAM" id="SSF56784">
    <property type="entry name" value="HAD-like"/>
    <property type="match status" value="1"/>
</dbReference>
<evidence type="ECO:0000256" key="5">
    <source>
        <dbReference type="ARBA" id="ARBA00022568"/>
    </source>
</evidence>
<dbReference type="SFLD" id="SFLDS00003">
    <property type="entry name" value="Haloacid_Dehalogenase"/>
    <property type="match status" value="1"/>
</dbReference>
<dbReference type="SUPFAM" id="SSF81665">
    <property type="entry name" value="Calcium ATPase, transmembrane domain M"/>
    <property type="match status" value="1"/>
</dbReference>
<feature type="transmembrane region" description="Helical" evidence="15">
    <location>
        <begin position="246"/>
        <end position="264"/>
    </location>
</feature>
<dbReference type="SFLD" id="SFLDG00002">
    <property type="entry name" value="C1.7:_P-type_atpase_like"/>
    <property type="match status" value="1"/>
</dbReference>
<dbReference type="NCBIfam" id="TIGR01517">
    <property type="entry name" value="ATPase-IIB_Ca"/>
    <property type="match status" value="1"/>
</dbReference>
<comment type="caution">
    <text evidence="17">The sequence shown here is derived from an EMBL/GenBank/DDBJ whole genome shotgun (WGS) entry which is preliminary data.</text>
</comment>
<dbReference type="Pfam" id="PF00122">
    <property type="entry name" value="E1-E2_ATPase"/>
    <property type="match status" value="1"/>
</dbReference>
<keyword evidence="10" id="KW-0067">ATP-binding</keyword>
<dbReference type="SFLD" id="SFLDF00027">
    <property type="entry name" value="p-type_atpase"/>
    <property type="match status" value="1"/>
</dbReference>
<feature type="transmembrane region" description="Helical" evidence="15">
    <location>
        <begin position="749"/>
        <end position="771"/>
    </location>
</feature>
<keyword evidence="5" id="KW-0813">Transport</keyword>